<dbReference type="AlphaFoldDB" id="A0A3N1PND3"/>
<dbReference type="InterPro" id="IPR021732">
    <property type="entry name" value="DUF3301"/>
</dbReference>
<protein>
    <submittedName>
        <fullName evidence="1">Uncharacterized protein DUF3301</fullName>
    </submittedName>
</protein>
<gene>
    <name evidence="1" type="ORF">EDC28_10380</name>
</gene>
<dbReference type="EMBL" id="RJUL01000003">
    <property type="protein sequence ID" value="ROQ28487.1"/>
    <property type="molecule type" value="Genomic_DNA"/>
</dbReference>
<evidence type="ECO:0000313" key="2">
    <source>
        <dbReference type="Proteomes" id="UP000268033"/>
    </source>
</evidence>
<comment type="caution">
    <text evidence="1">The sequence shown here is derived from an EMBL/GenBank/DDBJ whole genome shotgun (WGS) entry which is preliminary data.</text>
</comment>
<proteinExistence type="predicted"/>
<dbReference type="STRING" id="584787.GCA_001247655_00348"/>
<sequence>MSELLWLLAVAIGLFIFWRLRQQEEWARLAAANLCKQQQLQLLEVALVKRRLGKGGLIHRYALDFSQSADTRYQAVFEMQGRKMVSVEWPVMRDI</sequence>
<evidence type="ECO:0000313" key="1">
    <source>
        <dbReference type="EMBL" id="ROQ28487.1"/>
    </source>
</evidence>
<dbReference type="Pfam" id="PF11743">
    <property type="entry name" value="DUF3301"/>
    <property type="match status" value="1"/>
</dbReference>
<organism evidence="1 2">
    <name type="scientific">Gallaecimonas pentaromativorans</name>
    <dbReference type="NCBI Taxonomy" id="584787"/>
    <lineage>
        <taxon>Bacteria</taxon>
        <taxon>Pseudomonadati</taxon>
        <taxon>Pseudomonadota</taxon>
        <taxon>Gammaproteobacteria</taxon>
        <taxon>Enterobacterales</taxon>
        <taxon>Gallaecimonadaceae</taxon>
        <taxon>Gallaecimonas</taxon>
    </lineage>
</organism>
<dbReference type="RefSeq" id="WP_170164043.1">
    <property type="nucleotide sequence ID" value="NZ_JBLXAC010000001.1"/>
</dbReference>
<keyword evidence="2" id="KW-1185">Reference proteome</keyword>
<accession>A0A3N1PND3</accession>
<dbReference type="Proteomes" id="UP000268033">
    <property type="component" value="Unassembled WGS sequence"/>
</dbReference>
<reference evidence="1 2" key="1">
    <citation type="submission" date="2018-11" db="EMBL/GenBank/DDBJ databases">
        <title>Genomic Encyclopedia of Type Strains, Phase IV (KMG-IV): sequencing the most valuable type-strain genomes for metagenomic binning, comparative biology and taxonomic classification.</title>
        <authorList>
            <person name="Goeker M."/>
        </authorList>
    </citation>
    <scope>NUCLEOTIDE SEQUENCE [LARGE SCALE GENOMIC DNA]</scope>
    <source>
        <strain evidence="1 2">DSM 21945</strain>
    </source>
</reference>
<name>A0A3N1PND3_9GAMM</name>